<feature type="chain" id="PRO_5002720319" evidence="5">
    <location>
        <begin position="35"/>
        <end position="193"/>
    </location>
</feature>
<dbReference type="GO" id="GO:0009289">
    <property type="term" value="C:pilus"/>
    <property type="evidence" value="ECO:0007669"/>
    <property type="project" value="UniProtKB-SubCell"/>
</dbReference>
<comment type="similarity">
    <text evidence="2">Belongs to the fimbrial protein family.</text>
</comment>
<gene>
    <name evidence="7" type="ordered locus">Spro_1055</name>
</gene>
<dbReference type="InterPro" id="IPR008966">
    <property type="entry name" value="Adhesion_dom_sf"/>
</dbReference>
<dbReference type="InterPro" id="IPR000259">
    <property type="entry name" value="Adhesion_dom_fimbrial"/>
</dbReference>
<dbReference type="AlphaFoldDB" id="A8GAL9"/>
<evidence type="ECO:0000256" key="1">
    <source>
        <dbReference type="ARBA" id="ARBA00004561"/>
    </source>
</evidence>
<evidence type="ECO:0000256" key="4">
    <source>
        <dbReference type="ARBA" id="ARBA00023263"/>
    </source>
</evidence>
<dbReference type="GO" id="GO:0043709">
    <property type="term" value="P:cell adhesion involved in single-species biofilm formation"/>
    <property type="evidence" value="ECO:0007669"/>
    <property type="project" value="TreeGrafter"/>
</dbReference>
<dbReference type="SUPFAM" id="SSF49401">
    <property type="entry name" value="Bacterial adhesins"/>
    <property type="match status" value="1"/>
</dbReference>
<proteinExistence type="inferred from homology"/>
<dbReference type="PANTHER" id="PTHR33420">
    <property type="entry name" value="FIMBRIAL SUBUNIT ELFA-RELATED"/>
    <property type="match status" value="1"/>
</dbReference>
<accession>A8GAL9</accession>
<evidence type="ECO:0000256" key="2">
    <source>
        <dbReference type="ARBA" id="ARBA00006671"/>
    </source>
</evidence>
<keyword evidence="4" id="KW-0281">Fimbrium</keyword>
<comment type="subcellular location">
    <subcellularLocation>
        <location evidence="1">Fimbrium</location>
    </subcellularLocation>
</comment>
<evidence type="ECO:0000259" key="6">
    <source>
        <dbReference type="Pfam" id="PF00419"/>
    </source>
</evidence>
<evidence type="ECO:0000313" key="7">
    <source>
        <dbReference type="EMBL" id="ABV40159.1"/>
    </source>
</evidence>
<dbReference type="STRING" id="399741.Spro_1055"/>
<dbReference type="EMBL" id="CP000826">
    <property type="protein sequence ID" value="ABV40159.1"/>
    <property type="molecule type" value="Genomic_DNA"/>
</dbReference>
<keyword evidence="3 5" id="KW-0732">Signal</keyword>
<dbReference type="InterPro" id="IPR050263">
    <property type="entry name" value="Bact_Fimbrial_Adh_Pro"/>
</dbReference>
<sequence precursor="true">MCGTHIERNLSMKKTLLATALLATTALSLSSALAADGTVNFTGSITADACKVDMGGSTTLAVPMGKISTTSFTGAGTTSAASKFSLQLKTCPTATTATVKFDGIADGGDDKVLALTTGAGVATGVGIQLSDKSGAVLPLATNSTSYTLALGDATDTTKDVTNNLDFTARYIATAATVGAGTANATASFTINYN</sequence>
<dbReference type="PANTHER" id="PTHR33420:SF12">
    <property type="entry name" value="FIMBRIN-LIKE PROTEIN FIMI-RELATED"/>
    <property type="match status" value="1"/>
</dbReference>
<dbReference type="Pfam" id="PF00419">
    <property type="entry name" value="Fimbrial"/>
    <property type="match status" value="1"/>
</dbReference>
<dbReference type="Gene3D" id="2.60.40.1090">
    <property type="entry name" value="Fimbrial-type adhesion domain"/>
    <property type="match status" value="1"/>
</dbReference>
<reference evidence="7" key="1">
    <citation type="submission" date="2007-09" db="EMBL/GenBank/DDBJ databases">
        <title>Complete sequence of chromosome of Serratia proteamaculans 568.</title>
        <authorList>
            <consortium name="US DOE Joint Genome Institute"/>
            <person name="Copeland A."/>
            <person name="Lucas S."/>
            <person name="Lapidus A."/>
            <person name="Barry K."/>
            <person name="Glavina del Rio T."/>
            <person name="Dalin E."/>
            <person name="Tice H."/>
            <person name="Pitluck S."/>
            <person name="Chain P."/>
            <person name="Malfatti S."/>
            <person name="Shin M."/>
            <person name="Vergez L."/>
            <person name="Schmutz J."/>
            <person name="Larimer F."/>
            <person name="Land M."/>
            <person name="Hauser L."/>
            <person name="Kyrpides N."/>
            <person name="Kim E."/>
            <person name="Taghavi S."/>
            <person name="Newman L."/>
            <person name="Vangronsveld J."/>
            <person name="van der Lelie D."/>
            <person name="Richardson P."/>
        </authorList>
    </citation>
    <scope>NUCLEOTIDE SEQUENCE [LARGE SCALE GENOMIC DNA]</scope>
    <source>
        <strain evidence="7">568</strain>
    </source>
</reference>
<name>A8GAL9_SERP5</name>
<feature type="signal peptide" evidence="5">
    <location>
        <begin position="1"/>
        <end position="34"/>
    </location>
</feature>
<dbReference type="HOGENOM" id="CLU_088965_0_3_6"/>
<organism evidence="7">
    <name type="scientific">Serratia proteamaculans (strain 568)</name>
    <dbReference type="NCBI Taxonomy" id="399741"/>
    <lineage>
        <taxon>Bacteria</taxon>
        <taxon>Pseudomonadati</taxon>
        <taxon>Pseudomonadota</taxon>
        <taxon>Gammaproteobacteria</taxon>
        <taxon>Enterobacterales</taxon>
        <taxon>Yersiniaceae</taxon>
        <taxon>Serratia</taxon>
    </lineage>
</organism>
<dbReference type="InterPro" id="IPR036937">
    <property type="entry name" value="Adhesion_dom_fimbrial_sf"/>
</dbReference>
<feature type="domain" description="Fimbrial-type adhesion" evidence="6">
    <location>
        <begin position="40"/>
        <end position="192"/>
    </location>
</feature>
<evidence type="ECO:0000256" key="5">
    <source>
        <dbReference type="SAM" id="SignalP"/>
    </source>
</evidence>
<dbReference type="eggNOG" id="COG3539">
    <property type="taxonomic scope" value="Bacteria"/>
</dbReference>
<dbReference type="KEGG" id="spe:Spro_1055"/>
<protein>
    <submittedName>
        <fullName evidence="7">Fimbrial protein</fullName>
    </submittedName>
</protein>
<evidence type="ECO:0000256" key="3">
    <source>
        <dbReference type="ARBA" id="ARBA00022729"/>
    </source>
</evidence>